<proteinExistence type="predicted"/>
<feature type="transmembrane region" description="Helical" evidence="1">
    <location>
        <begin position="196"/>
        <end position="222"/>
    </location>
</feature>
<keyword evidence="1" id="KW-0472">Membrane</keyword>
<comment type="caution">
    <text evidence="2">The sequence shown here is derived from an EMBL/GenBank/DDBJ whole genome shotgun (WGS) entry which is preliminary data.</text>
</comment>
<dbReference type="OrthoDB" id="768690at2759"/>
<gene>
    <name evidence="2" type="ORF">FRX31_021170</name>
</gene>
<name>A0A7J6VY33_THATH</name>
<dbReference type="EMBL" id="JABWDY010025739">
    <property type="protein sequence ID" value="KAF5189242.1"/>
    <property type="molecule type" value="Genomic_DNA"/>
</dbReference>
<dbReference type="PANTHER" id="PTHR33512:SF7">
    <property type="entry name" value="LEGUME LECTIN DOMAIN-CONTAINING PROTEIN"/>
    <property type="match status" value="1"/>
</dbReference>
<protein>
    <submittedName>
        <fullName evidence="2">Uncharacterized protein</fullName>
    </submittedName>
</protein>
<accession>A0A7J6VY33</accession>
<keyword evidence="1" id="KW-0812">Transmembrane</keyword>
<dbReference type="AlphaFoldDB" id="A0A7J6VY33"/>
<reference evidence="2 3" key="1">
    <citation type="submission" date="2020-06" db="EMBL/GenBank/DDBJ databases">
        <title>Transcriptomic and genomic resources for Thalictrum thalictroides and T. hernandezii: Facilitating candidate gene discovery in an emerging model plant lineage.</title>
        <authorList>
            <person name="Arias T."/>
            <person name="Riano-Pachon D.M."/>
            <person name="Di Stilio V.S."/>
        </authorList>
    </citation>
    <scope>NUCLEOTIDE SEQUENCE [LARGE SCALE GENOMIC DNA]</scope>
    <source>
        <strain evidence="3">cv. WT478/WT964</strain>
        <tissue evidence="2">Leaves</tissue>
    </source>
</reference>
<organism evidence="2 3">
    <name type="scientific">Thalictrum thalictroides</name>
    <name type="common">Rue-anemone</name>
    <name type="synonym">Anemone thalictroides</name>
    <dbReference type="NCBI Taxonomy" id="46969"/>
    <lineage>
        <taxon>Eukaryota</taxon>
        <taxon>Viridiplantae</taxon>
        <taxon>Streptophyta</taxon>
        <taxon>Embryophyta</taxon>
        <taxon>Tracheophyta</taxon>
        <taxon>Spermatophyta</taxon>
        <taxon>Magnoliopsida</taxon>
        <taxon>Ranunculales</taxon>
        <taxon>Ranunculaceae</taxon>
        <taxon>Thalictroideae</taxon>
        <taxon>Thalictrum</taxon>
    </lineage>
</organism>
<dbReference type="Pfam" id="PF06697">
    <property type="entry name" value="DUF1191"/>
    <property type="match status" value="1"/>
</dbReference>
<keyword evidence="3" id="KW-1185">Reference proteome</keyword>
<dbReference type="PANTHER" id="PTHR33512">
    <property type="entry name" value="PROTEIN, PUTATIVE (DUF1191)-RELATED"/>
    <property type="match status" value="1"/>
</dbReference>
<dbReference type="Proteomes" id="UP000554482">
    <property type="component" value="Unassembled WGS sequence"/>
</dbReference>
<sequence>MNNNNNSRSSLDVLLQEYAIKSIIQTGTLYNAKLPSNLSGIDVSVIRLRTRSLWIMGENFSEFRLPQRILPVPFVNRLDIVYQNLGNWSSTYYSVPGYSMVTPVVGFMVYNATNTTSNNISKLNISVMDKPISIQYPQLLLPQGSNSSTVKCVHFVEDGSTELSDMSLDNVCTTRDQGHFSVVIPLAKQGKTKERLWKWLVIGFALGFAGLVLFGLIGISVFKCVNKKRLAKMEKQANEGMSFENIWIGMSRMPSASATRTQPVLEHNEVP</sequence>
<evidence type="ECO:0000313" key="3">
    <source>
        <dbReference type="Proteomes" id="UP000554482"/>
    </source>
</evidence>
<dbReference type="GO" id="GO:0016020">
    <property type="term" value="C:membrane"/>
    <property type="evidence" value="ECO:0007669"/>
    <property type="project" value="TreeGrafter"/>
</dbReference>
<dbReference type="InterPro" id="IPR010605">
    <property type="entry name" value="DUF1191"/>
</dbReference>
<evidence type="ECO:0000256" key="1">
    <source>
        <dbReference type="SAM" id="Phobius"/>
    </source>
</evidence>
<keyword evidence="1" id="KW-1133">Transmembrane helix</keyword>
<evidence type="ECO:0000313" key="2">
    <source>
        <dbReference type="EMBL" id="KAF5189242.1"/>
    </source>
</evidence>